<gene>
    <name evidence="5" type="ORF">DKY63_04195</name>
</gene>
<sequence>MPSLGACSMPPTEKNDDFAFNATRFLSAFHPANVESNLSTLHSFKGRSNETIAFSDSEIVAMWVETSSSNKGTKRAKRKEGERLVFYCAFILSKRLNKLTNNDIEQYISFTGAPEPEDNWVSKTKWPRHDSRWRPFAGPLGANSKRLTILVLSNLFKWMRTMSFITENPINEATNLNLPAPPLEVRLLADGAIYFIYKAVGSDSNQRKRVRNSFMITLFYTTAITPFEAETSNMHAINQKTGQITISRSGKTTRVIPISQMFLDELAVYRTTFNLPEKIQKDEDTPLLVTANSKYKRLSCSAMTNCISAIMKNAAALAQLEGAHHLAGLLKQASAYWLRHTHLRNLAEDGSEFLTINRIAGHSSLGTTKKYFDIDR</sequence>
<accession>A0A2Z4RFN7</accession>
<dbReference type="AlphaFoldDB" id="A0A2Z4RFN7"/>
<dbReference type="GO" id="GO:0015074">
    <property type="term" value="P:DNA integration"/>
    <property type="evidence" value="ECO:0007669"/>
    <property type="project" value="UniProtKB-KW"/>
</dbReference>
<dbReference type="InterPro" id="IPR011010">
    <property type="entry name" value="DNA_brk_join_enz"/>
</dbReference>
<dbReference type="OrthoDB" id="8610787at2"/>
<dbReference type="CDD" id="cd00397">
    <property type="entry name" value="DNA_BRE_C"/>
    <property type="match status" value="1"/>
</dbReference>
<evidence type="ECO:0000256" key="2">
    <source>
        <dbReference type="ARBA" id="ARBA00022908"/>
    </source>
</evidence>
<feature type="domain" description="Tyr recombinase" evidence="4">
    <location>
        <begin position="182"/>
        <end position="376"/>
    </location>
</feature>
<evidence type="ECO:0000259" key="4">
    <source>
        <dbReference type="PROSITE" id="PS51898"/>
    </source>
</evidence>
<keyword evidence="3" id="KW-0233">DNA recombination</keyword>
<protein>
    <recommendedName>
        <fullName evidence="4">Tyr recombinase domain-containing protein</fullName>
    </recommendedName>
</protein>
<evidence type="ECO:0000256" key="3">
    <source>
        <dbReference type="ARBA" id="ARBA00023172"/>
    </source>
</evidence>
<dbReference type="PROSITE" id="PS51898">
    <property type="entry name" value="TYR_RECOMBINASE"/>
    <property type="match status" value="1"/>
</dbReference>
<evidence type="ECO:0000256" key="1">
    <source>
        <dbReference type="ARBA" id="ARBA00004496"/>
    </source>
</evidence>
<dbReference type="InterPro" id="IPR050090">
    <property type="entry name" value="Tyrosine_recombinase_XerCD"/>
</dbReference>
<evidence type="ECO:0000313" key="5">
    <source>
        <dbReference type="EMBL" id="AWY39148.1"/>
    </source>
</evidence>
<reference evidence="5 6" key="1">
    <citation type="submission" date="2018-05" db="EMBL/GenBank/DDBJ databases">
        <title>Whole genome sequence of Pseudomonas putida JBC17.</title>
        <authorList>
            <person name="Lee Y.H."/>
            <person name="David K."/>
        </authorList>
    </citation>
    <scope>NUCLEOTIDE SEQUENCE [LARGE SCALE GENOMIC DNA]</scope>
    <source>
        <strain evidence="5 6">JBC17</strain>
    </source>
</reference>
<proteinExistence type="predicted"/>
<dbReference type="SUPFAM" id="SSF56349">
    <property type="entry name" value="DNA breaking-rejoining enzymes"/>
    <property type="match status" value="1"/>
</dbReference>
<dbReference type="GO" id="GO:0003677">
    <property type="term" value="F:DNA binding"/>
    <property type="evidence" value="ECO:0007669"/>
    <property type="project" value="InterPro"/>
</dbReference>
<dbReference type="EMBL" id="CP029693">
    <property type="protein sequence ID" value="AWY39148.1"/>
    <property type="molecule type" value="Genomic_DNA"/>
</dbReference>
<organism evidence="5 6">
    <name type="scientific">Pseudomonas putida</name>
    <name type="common">Arthrobacter siderocapsulatus</name>
    <dbReference type="NCBI Taxonomy" id="303"/>
    <lineage>
        <taxon>Bacteria</taxon>
        <taxon>Pseudomonadati</taxon>
        <taxon>Pseudomonadota</taxon>
        <taxon>Gammaproteobacteria</taxon>
        <taxon>Pseudomonadales</taxon>
        <taxon>Pseudomonadaceae</taxon>
        <taxon>Pseudomonas</taxon>
    </lineage>
</organism>
<dbReference type="PANTHER" id="PTHR30349:SF77">
    <property type="entry name" value="TYROSINE RECOMBINASE XERC"/>
    <property type="match status" value="1"/>
</dbReference>
<keyword evidence="2" id="KW-0229">DNA integration</keyword>
<dbReference type="InterPro" id="IPR002104">
    <property type="entry name" value="Integrase_catalytic"/>
</dbReference>
<name>A0A2Z4RFN7_PSEPU</name>
<dbReference type="GO" id="GO:0005737">
    <property type="term" value="C:cytoplasm"/>
    <property type="evidence" value="ECO:0007669"/>
    <property type="project" value="UniProtKB-SubCell"/>
</dbReference>
<dbReference type="Gene3D" id="1.10.443.10">
    <property type="entry name" value="Intergrase catalytic core"/>
    <property type="match status" value="1"/>
</dbReference>
<dbReference type="Proteomes" id="UP000250299">
    <property type="component" value="Chromosome"/>
</dbReference>
<dbReference type="InterPro" id="IPR013762">
    <property type="entry name" value="Integrase-like_cat_sf"/>
</dbReference>
<comment type="subcellular location">
    <subcellularLocation>
        <location evidence="1">Cytoplasm</location>
    </subcellularLocation>
</comment>
<dbReference type="PANTHER" id="PTHR30349">
    <property type="entry name" value="PHAGE INTEGRASE-RELATED"/>
    <property type="match status" value="1"/>
</dbReference>
<dbReference type="Pfam" id="PF00589">
    <property type="entry name" value="Phage_integrase"/>
    <property type="match status" value="1"/>
</dbReference>
<dbReference type="GO" id="GO:0006310">
    <property type="term" value="P:DNA recombination"/>
    <property type="evidence" value="ECO:0007669"/>
    <property type="project" value="UniProtKB-KW"/>
</dbReference>
<evidence type="ECO:0000313" key="6">
    <source>
        <dbReference type="Proteomes" id="UP000250299"/>
    </source>
</evidence>